<dbReference type="PANTHER" id="PTHR46630">
    <property type="entry name" value="TETRATRICOPEPTIDE REPEAT PROTEIN 29"/>
    <property type="match status" value="1"/>
</dbReference>
<dbReference type="PANTHER" id="PTHR46630:SF1">
    <property type="entry name" value="TETRATRICOPEPTIDE REPEAT PROTEIN 29"/>
    <property type="match status" value="1"/>
</dbReference>
<evidence type="ECO:0000313" key="10">
    <source>
        <dbReference type="EMBL" id="EDO52291.1"/>
    </source>
</evidence>
<organism evidence="10 11">
    <name type="scientific">Bacteroides uniformis (strain ATCC 8492 / DSM 6597 / CCUG 4942 / CIP 103695 / JCM 5828 / KCTC 5204 / NCTC 13054 / VPI 0061)</name>
    <dbReference type="NCBI Taxonomy" id="411479"/>
    <lineage>
        <taxon>Bacteria</taxon>
        <taxon>Pseudomonadati</taxon>
        <taxon>Bacteroidota</taxon>
        <taxon>Bacteroidia</taxon>
        <taxon>Bacteroidales</taxon>
        <taxon>Bacteroidaceae</taxon>
        <taxon>Bacteroides</taxon>
    </lineage>
</organism>
<keyword evidence="7" id="KW-0175">Coiled coil</keyword>
<feature type="chain" id="PRO_5044769194" evidence="9">
    <location>
        <begin position="29"/>
        <end position="547"/>
    </location>
</feature>
<keyword evidence="8" id="KW-0472">Membrane</keyword>
<keyword evidence="11" id="KW-1185">Reference proteome</keyword>
<dbReference type="Gene3D" id="1.25.40.10">
    <property type="entry name" value="Tetratricopeptide repeat domain"/>
    <property type="match status" value="2"/>
</dbReference>
<dbReference type="InterPro" id="IPR011990">
    <property type="entry name" value="TPR-like_helical_dom_sf"/>
</dbReference>
<dbReference type="SMART" id="SM00028">
    <property type="entry name" value="TPR"/>
    <property type="match status" value="3"/>
</dbReference>
<dbReference type="PROSITE" id="PS50005">
    <property type="entry name" value="TPR"/>
    <property type="match status" value="2"/>
</dbReference>
<dbReference type="InterPro" id="IPR019734">
    <property type="entry name" value="TPR_rpt"/>
</dbReference>
<keyword evidence="2" id="KW-0963">Cytoplasm</keyword>
<keyword evidence="9" id="KW-0732">Signal</keyword>
<reference evidence="10" key="2">
    <citation type="submission" date="2013-11" db="EMBL/GenBank/DDBJ databases">
        <title>Draft genome sequence of Bacteroides uniformis (ATCC 8492).</title>
        <authorList>
            <person name="Sudarsanam P."/>
            <person name="Ley R."/>
            <person name="Guruge J."/>
            <person name="Turnbaugh P.J."/>
            <person name="Mahowald M."/>
            <person name="Liep D."/>
            <person name="Gordon J."/>
        </authorList>
    </citation>
    <scope>NUCLEOTIDE SEQUENCE</scope>
    <source>
        <strain evidence="10">ATCC 8492</strain>
    </source>
</reference>
<evidence type="ECO:0000256" key="9">
    <source>
        <dbReference type="SAM" id="SignalP"/>
    </source>
</evidence>
<reference evidence="10" key="1">
    <citation type="submission" date="2007-06" db="EMBL/GenBank/DDBJ databases">
        <authorList>
            <person name="Fulton L."/>
            <person name="Clifton S."/>
            <person name="Fulton B."/>
            <person name="Xu J."/>
            <person name="Minx P."/>
            <person name="Pepin K.H."/>
            <person name="Johnson M."/>
            <person name="Thiruvilangam P."/>
            <person name="Bhonagiri V."/>
            <person name="Nash W.E."/>
            <person name="Mardis E.R."/>
            <person name="Wilson R.K."/>
        </authorList>
    </citation>
    <scope>NUCLEOTIDE SEQUENCE [LARGE SCALE GENOMIC DNA]</scope>
    <source>
        <strain evidence="10">ATCC 8492</strain>
    </source>
</reference>
<proteinExistence type="inferred from homology"/>
<dbReference type="SUPFAM" id="SSF46894">
    <property type="entry name" value="C-terminal effector domain of the bipartite response regulators"/>
    <property type="match status" value="1"/>
</dbReference>
<sequence length="547" mass="63202">MQKQDDAMKKNLCLLLVCLLSAAAPLQAQDMQQAQKLIDQAQKYLYNNPKQASYYAAQASALFPEDEPSEVRAQAMILYCQAEQLLGNFDLSIKNLYDTQKYIHPTNKKQMAQLCSLMGRVYSKLGDYNKAIELNDKATSIFKSIGDSTSVAGCYNERGVMHHFMSEFTVAERFFQRALAINRAQRNLKEIATNLNNLCLYRGNTEEKLSFIQEAITINKNLDAQWSLGENYNNMGKQYYYGKQYSNALEALRKAYEYAHNIGARELICDNYEYSSMVYAAIGDYAQAYKYLDKRYHLGKELQSSNKLRNIEQEISYKRYQDQKYATEMQEQTYKIELLKRNLWLLGSVLILGIAFSIFLYKWYKRRKDLQLIEARYQLQLSEKEVAELKMHQQELELQNVHNALATSRQEATSFAVFLKSRNELLDKIRGMVKEGYKMDAQAITPHLKKINAFISQSQSGDKTNSALLTNIDDKSNEFLQRLVAIHPKLTQGEKYLATLLRVNLSTKEISMLTGTTPKTINMNRYRLRKSLNLSSEEDLTDYLQNI</sequence>
<feature type="repeat" description="TPR" evidence="6">
    <location>
        <begin position="112"/>
        <end position="145"/>
    </location>
</feature>
<gene>
    <name evidence="10" type="ORF">BACUNI_03904</name>
</gene>
<keyword evidence="8" id="KW-0812">Transmembrane</keyword>
<evidence type="ECO:0000256" key="7">
    <source>
        <dbReference type="SAM" id="Coils"/>
    </source>
</evidence>
<evidence type="ECO:0000256" key="4">
    <source>
        <dbReference type="ARBA" id="ARBA00022803"/>
    </source>
</evidence>
<dbReference type="AlphaFoldDB" id="A0ABC9N6B4"/>
<feature type="transmembrane region" description="Helical" evidence="8">
    <location>
        <begin position="343"/>
        <end position="361"/>
    </location>
</feature>
<dbReference type="GO" id="GO:0005737">
    <property type="term" value="C:cytoplasm"/>
    <property type="evidence" value="ECO:0007669"/>
    <property type="project" value="UniProtKB-SubCell"/>
</dbReference>
<accession>A0ABC9N6B4</accession>
<evidence type="ECO:0000256" key="1">
    <source>
        <dbReference type="ARBA" id="ARBA00004496"/>
    </source>
</evidence>
<evidence type="ECO:0000256" key="3">
    <source>
        <dbReference type="ARBA" id="ARBA00022737"/>
    </source>
</evidence>
<evidence type="ECO:0000256" key="5">
    <source>
        <dbReference type="ARBA" id="ARBA00038253"/>
    </source>
</evidence>
<name>A0ABC9N6B4_BACUC</name>
<protein>
    <submittedName>
        <fullName evidence="10">Tetratricopeptide repeat protein</fullName>
    </submittedName>
</protein>
<evidence type="ECO:0000313" key="11">
    <source>
        <dbReference type="Proteomes" id="UP000004110"/>
    </source>
</evidence>
<comment type="similarity">
    <text evidence="5">Belongs to the Rap family.</text>
</comment>
<keyword evidence="4 6" id="KW-0802">TPR repeat</keyword>
<feature type="coiled-coil region" evidence="7">
    <location>
        <begin position="379"/>
        <end position="411"/>
    </location>
</feature>
<evidence type="ECO:0000256" key="8">
    <source>
        <dbReference type="SAM" id="Phobius"/>
    </source>
</evidence>
<keyword evidence="8" id="KW-1133">Transmembrane helix</keyword>
<keyword evidence="3" id="KW-0677">Repeat</keyword>
<dbReference type="Proteomes" id="UP000004110">
    <property type="component" value="Unassembled WGS sequence"/>
</dbReference>
<feature type="repeat" description="TPR" evidence="6">
    <location>
        <begin position="229"/>
        <end position="262"/>
    </location>
</feature>
<dbReference type="SUPFAM" id="SSF48452">
    <property type="entry name" value="TPR-like"/>
    <property type="match status" value="2"/>
</dbReference>
<evidence type="ECO:0000256" key="2">
    <source>
        <dbReference type="ARBA" id="ARBA00022490"/>
    </source>
</evidence>
<evidence type="ECO:0000256" key="6">
    <source>
        <dbReference type="PROSITE-ProRule" id="PRU00339"/>
    </source>
</evidence>
<comment type="subcellular location">
    <subcellularLocation>
        <location evidence="1">Cytoplasm</location>
    </subcellularLocation>
</comment>
<dbReference type="EMBL" id="AAYH02000048">
    <property type="protein sequence ID" value="EDO52291.1"/>
    <property type="molecule type" value="Genomic_DNA"/>
</dbReference>
<dbReference type="InterPro" id="IPR016032">
    <property type="entry name" value="Sig_transdc_resp-reg_C-effctor"/>
</dbReference>
<dbReference type="InterPro" id="IPR051476">
    <property type="entry name" value="Bac_ResReg_Asp_Phosphatase"/>
</dbReference>
<dbReference type="Pfam" id="PF13424">
    <property type="entry name" value="TPR_12"/>
    <property type="match status" value="1"/>
</dbReference>
<comment type="caution">
    <text evidence="10">The sequence shown here is derived from an EMBL/GenBank/DDBJ whole genome shotgun (WGS) entry which is preliminary data.</text>
</comment>
<feature type="signal peptide" evidence="9">
    <location>
        <begin position="1"/>
        <end position="28"/>
    </location>
</feature>